<dbReference type="EMBL" id="CP041405">
    <property type="protein sequence ID" value="QDM44215.1"/>
    <property type="molecule type" value="Genomic_DNA"/>
</dbReference>
<dbReference type="OrthoDB" id="2626357at2"/>
<accession>A0A378ZHE2</accession>
<dbReference type="Proteomes" id="UP001209276">
    <property type="component" value="Unassembled WGS sequence"/>
</dbReference>
<evidence type="ECO:0008006" key="7">
    <source>
        <dbReference type="Google" id="ProtNLM"/>
    </source>
</evidence>
<reference evidence="1 6" key="3">
    <citation type="submission" date="2022-05" db="EMBL/GenBank/DDBJ databases">
        <title>Genome Sequencing of Bee-Associated Microbes.</title>
        <authorList>
            <person name="Dunlap C."/>
        </authorList>
    </citation>
    <scope>NUCLEOTIDE SEQUENCE [LARGE SCALE GENOMIC DNA]</scope>
    <source>
        <strain evidence="1 6">NRRL B-14613</strain>
    </source>
</reference>
<reference evidence="2 5" key="2">
    <citation type="submission" date="2019-07" db="EMBL/GenBank/DDBJ databases">
        <title>Paenibacillus thiaminolyticus NRRL B-4156.</title>
        <authorList>
            <person name="Hehnly C."/>
            <person name="Zhang L."/>
        </authorList>
    </citation>
    <scope>NUCLEOTIDE SEQUENCE [LARGE SCALE GENOMIC DNA]</scope>
    <source>
        <strain evidence="2 5">NRRL B-4156</strain>
    </source>
</reference>
<dbReference type="AlphaFoldDB" id="A0A378ZHE2"/>
<organism evidence="3 4">
    <name type="scientific">Paenibacillus thiaminolyticus</name>
    <name type="common">Bacillus thiaminolyticus</name>
    <dbReference type="NCBI Taxonomy" id="49283"/>
    <lineage>
        <taxon>Bacteria</taxon>
        <taxon>Bacillati</taxon>
        <taxon>Bacillota</taxon>
        <taxon>Bacilli</taxon>
        <taxon>Bacillales</taxon>
        <taxon>Paenibacillaceae</taxon>
        <taxon>Paenibacillus</taxon>
    </lineage>
</organism>
<evidence type="ECO:0000313" key="4">
    <source>
        <dbReference type="Proteomes" id="UP000266177"/>
    </source>
</evidence>
<dbReference type="EMBL" id="JAMDMM010000021">
    <property type="protein sequence ID" value="MCY9607847.1"/>
    <property type="molecule type" value="Genomic_DNA"/>
</dbReference>
<reference evidence="3 4" key="1">
    <citation type="submission" date="2018-09" db="EMBL/GenBank/DDBJ databases">
        <title>Paenibacillus SK2017-BO5.</title>
        <authorList>
            <person name="Piskunova J.V."/>
            <person name="Dubiley S.A."/>
            <person name="Severinov K.V."/>
        </authorList>
    </citation>
    <scope>NUCLEOTIDE SEQUENCE [LARGE SCALE GENOMIC DNA]</scope>
    <source>
        <strain evidence="3 4">BO5</strain>
    </source>
</reference>
<evidence type="ECO:0000313" key="3">
    <source>
        <dbReference type="EMBL" id="RJG24213.1"/>
    </source>
</evidence>
<gene>
    <name evidence="3" type="ORF">DQX05_10095</name>
    <name evidence="2" type="ORF">FLT43_12505</name>
    <name evidence="1" type="ORF">M5W83_11895</name>
</gene>
<evidence type="ECO:0000313" key="1">
    <source>
        <dbReference type="EMBL" id="MCY9607847.1"/>
    </source>
</evidence>
<evidence type="ECO:0000313" key="5">
    <source>
        <dbReference type="Proteomes" id="UP000315377"/>
    </source>
</evidence>
<evidence type="ECO:0000313" key="2">
    <source>
        <dbReference type="EMBL" id="QDM44215.1"/>
    </source>
</evidence>
<proteinExistence type="predicted"/>
<dbReference type="Proteomes" id="UP000266177">
    <property type="component" value="Unassembled WGS sequence"/>
</dbReference>
<dbReference type="GeneID" id="76996784"/>
<evidence type="ECO:0000313" key="6">
    <source>
        <dbReference type="Proteomes" id="UP001209276"/>
    </source>
</evidence>
<name>A0A378ZHE2_PANTH</name>
<sequence>MGTNRAVGALEAWIDHKMSGTAGAQIGTVVSLASGTADVELDGEAGLIRYQLPLVEQAPDIVIEQGSRVLVVFTEAGQNGGVIVGKVAGS</sequence>
<keyword evidence="6" id="KW-1185">Reference proteome</keyword>
<dbReference type="EMBL" id="QYZD01000007">
    <property type="protein sequence ID" value="RJG24213.1"/>
    <property type="molecule type" value="Genomic_DNA"/>
</dbReference>
<dbReference type="RefSeq" id="WP_087444607.1">
    <property type="nucleotide sequence ID" value="NZ_CABMNB010000047.1"/>
</dbReference>
<dbReference type="Proteomes" id="UP000315377">
    <property type="component" value="Chromosome"/>
</dbReference>
<protein>
    <recommendedName>
        <fullName evidence="7">DUF2577 domain-containing protein</fullName>
    </recommendedName>
</protein>